<feature type="compositionally biased region" description="Basic and acidic residues" evidence="1">
    <location>
        <begin position="2175"/>
        <end position="2184"/>
    </location>
</feature>
<dbReference type="VEuPathDB" id="TriTrypDB:TcCLB.503733.80"/>
<keyword evidence="2" id="KW-0472">Membrane</keyword>
<dbReference type="PANTHER" id="PTHR40738:SF1">
    <property type="entry name" value="MEMBRANE-ASSOCIATED PROTEIN"/>
    <property type="match status" value="1"/>
</dbReference>
<dbReference type="OMA" id="HHYMSPA"/>
<accession>A0A2V2W8X7</accession>
<reference evidence="3 4" key="1">
    <citation type="journal article" date="2018" name="Microb. Genom.">
        <title>Expanding an expanded genome: long-read sequencing of Trypanosoma cruzi.</title>
        <authorList>
            <person name="Berna L."/>
            <person name="Rodriguez M."/>
            <person name="Chiribao M.L."/>
            <person name="Parodi-Talice A."/>
            <person name="Pita S."/>
            <person name="Rijo G."/>
            <person name="Alvarez-Valin F."/>
            <person name="Robello C."/>
        </authorList>
    </citation>
    <scope>NUCLEOTIDE SEQUENCE [LARGE SCALE GENOMIC DNA]</scope>
    <source>
        <strain evidence="3 4">TCC</strain>
    </source>
</reference>
<dbReference type="VEuPathDB" id="TriTrypDB:TcG_02988"/>
<dbReference type="VEuPathDB" id="TriTrypDB:Tc_MARK_8233"/>
<dbReference type="VEuPathDB" id="TriTrypDB:TCDM_01749"/>
<feature type="transmembrane region" description="Helical" evidence="2">
    <location>
        <begin position="21"/>
        <end position="45"/>
    </location>
</feature>
<dbReference type="VEuPathDB" id="TriTrypDB:TCDM_01748"/>
<dbReference type="VEuPathDB" id="TriTrypDB:C4B63_45g130"/>
<dbReference type="OrthoDB" id="266420at2759"/>
<dbReference type="VEuPathDB" id="TriTrypDB:ECC02_000894"/>
<dbReference type="VEuPathDB" id="TriTrypDB:C3747_139g74"/>
<dbReference type="VEuPathDB" id="TriTrypDB:TCSYLVIO_009728"/>
<feature type="transmembrane region" description="Helical" evidence="2">
    <location>
        <begin position="1784"/>
        <end position="1810"/>
    </location>
</feature>
<keyword evidence="2" id="KW-1133">Transmembrane helix</keyword>
<dbReference type="VEuPathDB" id="TriTrypDB:C4B63_45g128"/>
<dbReference type="PANTHER" id="PTHR40738">
    <property type="entry name" value="MEMBRANE-ASSOCIATED PROTEIN"/>
    <property type="match status" value="1"/>
</dbReference>
<evidence type="ECO:0000313" key="3">
    <source>
        <dbReference type="EMBL" id="PWV05010.1"/>
    </source>
</evidence>
<comment type="caution">
    <text evidence="3">The sequence shown here is derived from an EMBL/GenBank/DDBJ whole genome shotgun (WGS) entry which is preliminary data.</text>
</comment>
<keyword evidence="2" id="KW-0812">Transmembrane</keyword>
<evidence type="ECO:0000256" key="2">
    <source>
        <dbReference type="SAM" id="Phobius"/>
    </source>
</evidence>
<dbReference type="VEuPathDB" id="TriTrypDB:TcCLB.508569.70"/>
<dbReference type="VEuPathDB" id="TriTrypDB:TcG_02989"/>
<evidence type="ECO:0000313" key="4">
    <source>
        <dbReference type="Proteomes" id="UP000246078"/>
    </source>
</evidence>
<dbReference type="EMBL" id="PRFC01000139">
    <property type="protein sequence ID" value="PWV05010.1"/>
    <property type="molecule type" value="Genomic_DNA"/>
</dbReference>
<feature type="region of interest" description="Disordered" evidence="1">
    <location>
        <begin position="2146"/>
        <end position="2184"/>
    </location>
</feature>
<dbReference type="VEuPathDB" id="TriTrypDB:BCY84_12604"/>
<dbReference type="VEuPathDB" id="TriTrypDB:TcCL_ESM02529"/>
<name>A0A2V2W8X7_TRYCR</name>
<dbReference type="VEuPathDB" id="TriTrypDB:TCDM_01747"/>
<organism evidence="3 4">
    <name type="scientific">Trypanosoma cruzi</name>
    <dbReference type="NCBI Taxonomy" id="5693"/>
    <lineage>
        <taxon>Eukaryota</taxon>
        <taxon>Discoba</taxon>
        <taxon>Euglenozoa</taxon>
        <taxon>Kinetoplastea</taxon>
        <taxon>Metakinetoplastina</taxon>
        <taxon>Trypanosomatida</taxon>
        <taxon>Trypanosomatidae</taxon>
        <taxon>Trypanosoma</taxon>
        <taxon>Schizotrypanum</taxon>
    </lineage>
</organism>
<gene>
    <name evidence="3" type="ORF">C3747_139g74</name>
</gene>
<evidence type="ECO:0000256" key="1">
    <source>
        <dbReference type="SAM" id="MobiDB-lite"/>
    </source>
</evidence>
<feature type="region of interest" description="Disordered" evidence="1">
    <location>
        <begin position="1946"/>
        <end position="1976"/>
    </location>
</feature>
<protein>
    <submittedName>
        <fullName evidence="3">Uncharacterized protein</fullName>
    </submittedName>
</protein>
<sequence>MMVYHGGKRGQGRSHLTRIAIWIAAVYMILSLFVCLLTHAVYVAVDPSLPLLNVPFYVTAEFLQQGQNLFLSRSSVCDVEQLVDAFCTLQANRTCEFNVTSKSMGVSSHYERYVPPLYICSSAFSQGYIQSLQLHVIDVTPRFVFLERLSTVTVGDATPVGSIFGFFSDEDCNDVIENMPEKVLRMHRTLSLTAGDVGVIHLCARIPYGDDGLYSSYIPAATLLPVSPFSVSETKALRYTKQLFKLDSFSQIPFASFSLSPICLQLLQEPVGGIKLQNIILTILVPKGDYYFCTGLPYYKNLRVYVPSSNLITVQEYGLQPHTMYAGLPTTMELTLDAASLETNATVATALFFSPGCKKDPVISWSTSRTWTVTLPGLYYACVAVTDSSGSTMALAANITVLDAPIAVVSRSPAIRGIDTIVKLNNREASAPGVITVGLSLTPNCLQLVSRSATTETGDQATLRVPEDALETIYLCVSTPLFHTGGHLDENIDYGYIYFIEEVTTRSYTVCYDTLFVGKKGAVTLDKDVQFEAGTKGMFSNDTTCETMVGAEFSMNETVLKNVLFTDIGEYSLCVKLLYASAYAHIATVVVYGAVELAPTSIVVGTLTNVSVSLVPPYAPVKIQTSKDCSFSPVAKGVADMNGELKIQVLYARQTNLTVCVGYGGSKDEGNWNIIPVGVLPIREVHVAPMAVIVSKVNRVNFIVPDATSLTGFQAFVHGAEGSCQSPPTGSVLPVNVPNKGRAFILFTPPEAGAWEVCLGNEFSTFRSIETIFSVAPLEMTANPPSGAAGLPVKMKFGGSSWSALKPILFFITDNVKSCALPSDEETLILGEGSINKTNGVAEPFVVARTGALTVCVGWKDKNQSFFVYGGSVAIVPFRSFSRYAIRARTNSILAFPVLDDGSLFLVSCPSKSMCGVPISVKVCLQATKRYYTSPLVPLKGAAVGRYVLCQEEANGKGIVASTVPIFVVDPFLVTIYDTMVRQFGAVRIGLSGGDVETRSEPITLFTMPPGLQCNETDARSEEFIFAAGAFFGNITVTMITPFAEEVRLCVKASPRDIFLAEVFDLLSYMTPATVVTDRTTPVLSGLWKENVVAKLTALPDCAGSVMSVPPALITNYISELRVDGCEGGNADLKTVHYCESLDGGRVFDYRGAMALVRLRSCDPDHPSEIAPITVPPGRFIFNYGIDRARFNFFALSEKSDCQKLPIGKNFFLPRYDEKLIFFVCVSVRTDPDYVFTTDSPTLQVDNFKVSPKSVPGILVAGFGAKMRAELSLNYCTGEKMTFLSDSASCGNVLVSLRGLAVNPSRVLLFLVGASGLSYVCVTPQGDIRRKVALAEILVVNPPIPSMLDPILVLGAAFHATLQVSTVSGQAQLYSLIPGEDAQYAFASFYTTFFRGIFFSIDACRSTVNGSDVVYVRDTGRVVLPTKDIPEGTKSLSLCAGTPAGNLSVVADIQISTAVIYPTQFVLGADADVFIPLTPNGIFHLRQDDNCRGEEVVPSFTTNSEGRGRLLFRRSSGAGLPSAGRWTLCVENTGHDGAPPFDQEGMAMAAPGVPLQALTTIEAFNPVYYNVRGTDIIVGVSSILYLLDDLKVTDLRRGFSMDRSCKEQVESYGFWEPLRASTERGLGRIIVYAGEPTPALYLCAAVSVNRSIVSLPRHGAVRFLTPIFALPSIVPRCEPLQLGKCASLDPSWSGKFFTVIVGDCCSFADRLNIVGVIERGSRNLCTLRMDHKMLDDDPPQTEYSVCAWDSQDASYCSNLGRVKVSTDSCTSDIGTSGSPMSEELLILIIVLSVLVGVLLIVFLICVTVRFCRMKEKKKREVVLAYPQMLEQELNPLTIYGSTTVSPLPMHEDQSLGAANGDRFTGSSQTPISVGTSVDRAMGQSPVGVGLRGVTLMNVWESIESDERDQVALQEARDRYNYRLAFTDGIERMSLEEKEQAVPFELSSDWGNPLEAGDENASASFRRASAPREKDAEAWMDPTEVQMESEGGVAAEEGSTVAASFLPHNRTDAVQSLRSGSYTTRQRFYDECRYLFEGETVRRQRVANMADEEWHDIVDAEFNSYVLLQKNFSGATLPEPLPDTTVLPFAAVVDYQTDTESSNRHYDFCCTDEDDIYDAPTFPAPPLNHGNSGEAKFSCRGGAQSATNALTERDAHVVAEAENDQQSGELTLGDSKSSDTRKTAQ</sequence>
<dbReference type="Proteomes" id="UP000246078">
    <property type="component" value="Unassembled WGS sequence"/>
</dbReference>
<dbReference type="VEuPathDB" id="TriTrypDB:TcBrA4_0001410"/>
<proteinExistence type="predicted"/>